<accession>V5WL28</accession>
<dbReference type="InterPro" id="IPR008991">
    <property type="entry name" value="Translation_prot_SH3-like_sf"/>
</dbReference>
<keyword evidence="13" id="KW-1185">Reference proteome</keyword>
<comment type="pathway">
    <text evidence="2 7">Protein biosynthesis; polypeptide chain elongation.</text>
</comment>
<dbReference type="eggNOG" id="COG0231">
    <property type="taxonomic scope" value="Bacteria"/>
</dbReference>
<gene>
    <name evidence="7" type="primary">efp</name>
    <name evidence="12" type="ORF">L21SP2_2913</name>
</gene>
<dbReference type="InterPro" id="IPR013185">
    <property type="entry name" value="Transl_elong_KOW-like"/>
</dbReference>
<keyword evidence="5 7" id="KW-0251">Elongation factor</keyword>
<evidence type="ECO:0000259" key="11">
    <source>
        <dbReference type="SMART" id="SM01185"/>
    </source>
</evidence>
<dbReference type="FunFam" id="2.40.50.140:FF:000009">
    <property type="entry name" value="Elongation factor P"/>
    <property type="match status" value="1"/>
</dbReference>
<evidence type="ECO:0000256" key="4">
    <source>
        <dbReference type="ARBA" id="ARBA00022490"/>
    </source>
</evidence>
<dbReference type="PATRIC" id="fig|1307761.3.peg.2903"/>
<dbReference type="GO" id="GO:0003746">
    <property type="term" value="F:translation elongation factor activity"/>
    <property type="evidence" value="ECO:0007669"/>
    <property type="project" value="UniProtKB-UniRule"/>
</dbReference>
<feature type="domain" description="Elongation factor P C-terminal" evidence="10">
    <location>
        <begin position="115"/>
        <end position="170"/>
    </location>
</feature>
<dbReference type="Gene3D" id="2.40.50.140">
    <property type="entry name" value="Nucleic acid-binding proteins"/>
    <property type="match status" value="2"/>
</dbReference>
<evidence type="ECO:0000256" key="8">
    <source>
        <dbReference type="NCBIfam" id="TIGR00038"/>
    </source>
</evidence>
<dbReference type="FunFam" id="2.40.50.140:FF:000004">
    <property type="entry name" value="Elongation factor P"/>
    <property type="match status" value="1"/>
</dbReference>
<dbReference type="GO" id="GO:0043043">
    <property type="term" value="P:peptide biosynthetic process"/>
    <property type="evidence" value="ECO:0007669"/>
    <property type="project" value="InterPro"/>
</dbReference>
<dbReference type="GO" id="GO:0005829">
    <property type="term" value="C:cytosol"/>
    <property type="evidence" value="ECO:0007669"/>
    <property type="project" value="UniProtKB-ARBA"/>
</dbReference>
<organism evidence="12 13">
    <name type="scientific">Salinispira pacifica</name>
    <dbReference type="NCBI Taxonomy" id="1307761"/>
    <lineage>
        <taxon>Bacteria</taxon>
        <taxon>Pseudomonadati</taxon>
        <taxon>Spirochaetota</taxon>
        <taxon>Spirochaetia</taxon>
        <taxon>Spirochaetales</taxon>
        <taxon>Spirochaetaceae</taxon>
        <taxon>Salinispira</taxon>
    </lineage>
</organism>
<dbReference type="PIRSF" id="PIRSF005901">
    <property type="entry name" value="EF-P"/>
    <property type="match status" value="1"/>
</dbReference>
<feature type="domain" description="Translation elongation factor P/YeiP central" evidence="11">
    <location>
        <begin position="53"/>
        <end position="107"/>
    </location>
</feature>
<dbReference type="InterPro" id="IPR014722">
    <property type="entry name" value="Rib_uL2_dom2"/>
</dbReference>
<proteinExistence type="inferred from homology"/>
<dbReference type="InterPro" id="IPR013852">
    <property type="entry name" value="Transl_elong_P/YeiP_CS"/>
</dbReference>
<dbReference type="InterPro" id="IPR012340">
    <property type="entry name" value="NA-bd_OB-fold"/>
</dbReference>
<dbReference type="SMART" id="SM01185">
    <property type="entry name" value="EFP"/>
    <property type="match status" value="1"/>
</dbReference>
<dbReference type="NCBIfam" id="NF001810">
    <property type="entry name" value="PRK00529.1"/>
    <property type="match status" value="1"/>
</dbReference>
<dbReference type="PANTHER" id="PTHR30053">
    <property type="entry name" value="ELONGATION FACTOR P"/>
    <property type="match status" value="1"/>
</dbReference>
<dbReference type="CDD" id="cd05794">
    <property type="entry name" value="S1_EF-P_repeat_2"/>
    <property type="match status" value="1"/>
</dbReference>
<dbReference type="PROSITE" id="PS01275">
    <property type="entry name" value="EFP"/>
    <property type="match status" value="1"/>
</dbReference>
<dbReference type="Pfam" id="PF09285">
    <property type="entry name" value="Elong-fact-P_C"/>
    <property type="match status" value="1"/>
</dbReference>
<dbReference type="Pfam" id="PF01132">
    <property type="entry name" value="EFP"/>
    <property type="match status" value="1"/>
</dbReference>
<dbReference type="InterPro" id="IPR001059">
    <property type="entry name" value="Transl_elong_P/YeiP_cen"/>
</dbReference>
<evidence type="ECO:0000313" key="13">
    <source>
        <dbReference type="Proteomes" id="UP000018680"/>
    </source>
</evidence>
<reference evidence="12 13" key="1">
    <citation type="journal article" date="2015" name="Stand. Genomic Sci.">
        <title>Complete genome sequence and description of Salinispira pacifica gen. nov., sp. nov., a novel spirochaete isolated form a hypersaline microbial mat.</title>
        <authorList>
            <person name="Ben Hania W."/>
            <person name="Joseph M."/>
            <person name="Schumann P."/>
            <person name="Bunk B."/>
            <person name="Fiebig A."/>
            <person name="Sproer C."/>
            <person name="Klenk H.P."/>
            <person name="Fardeau M.L."/>
            <person name="Spring S."/>
        </authorList>
    </citation>
    <scope>NUCLEOTIDE SEQUENCE [LARGE SCALE GENOMIC DNA]</scope>
    <source>
        <strain evidence="12 13">L21-RPul-D2</strain>
    </source>
</reference>
<dbReference type="InterPro" id="IPR011768">
    <property type="entry name" value="Transl_elongation_fac_P"/>
</dbReference>
<dbReference type="Gene3D" id="2.30.30.30">
    <property type="match status" value="1"/>
</dbReference>
<evidence type="ECO:0000256" key="1">
    <source>
        <dbReference type="ARBA" id="ARBA00004496"/>
    </source>
</evidence>
<dbReference type="Pfam" id="PF08207">
    <property type="entry name" value="EFP_N"/>
    <property type="match status" value="1"/>
</dbReference>
<evidence type="ECO:0000313" key="12">
    <source>
        <dbReference type="EMBL" id="AHC16259.1"/>
    </source>
</evidence>
<keyword evidence="4 7" id="KW-0963">Cytoplasm</keyword>
<dbReference type="SMART" id="SM00841">
    <property type="entry name" value="Elong-fact-P_C"/>
    <property type="match status" value="1"/>
</dbReference>
<dbReference type="STRING" id="1307761.L21SP2_2913"/>
<dbReference type="KEGG" id="slr:L21SP2_2913"/>
<dbReference type="InterPro" id="IPR020599">
    <property type="entry name" value="Transl_elong_fac_P/YeiP"/>
</dbReference>
<comment type="function">
    <text evidence="7">Involved in peptide bond synthesis. Stimulates efficient translation and peptide-bond synthesis on native or reconstituted 70S ribosomes in vitro. Probably functions indirectly by altering the affinity of the ribosome for aminoacyl-tRNA, thus increasing their reactivity as acceptors for peptidyl transferase.</text>
</comment>
<dbReference type="HOGENOM" id="CLU_074944_0_2_12"/>
<dbReference type="EMBL" id="CP006939">
    <property type="protein sequence ID" value="AHC16259.1"/>
    <property type="molecule type" value="Genomic_DNA"/>
</dbReference>
<sequence>MKNAPHLVVEREFVNPGKGSAFVRLKLKNLVTGSSLKETIKSNDNVEEADVYEKSSQFLYADPEGYHFMDAETYDQFLVPTEGLEDKGLYMKEGDTYRIVFFDEKAIDIVLPTKLVFVVTEAPEAIKGDTVNGATKVVTCETGLTVKVPIFIKQDEKILVNTETGEYVERVNK</sequence>
<evidence type="ECO:0000256" key="9">
    <source>
        <dbReference type="RuleBase" id="RU004389"/>
    </source>
</evidence>
<evidence type="ECO:0000256" key="7">
    <source>
        <dbReference type="HAMAP-Rule" id="MF_00141"/>
    </source>
</evidence>
<evidence type="ECO:0000256" key="5">
    <source>
        <dbReference type="ARBA" id="ARBA00022768"/>
    </source>
</evidence>
<evidence type="ECO:0000256" key="6">
    <source>
        <dbReference type="ARBA" id="ARBA00022917"/>
    </source>
</evidence>
<dbReference type="AlphaFoldDB" id="V5WL28"/>
<evidence type="ECO:0000259" key="10">
    <source>
        <dbReference type="SMART" id="SM00841"/>
    </source>
</evidence>
<dbReference type="PANTHER" id="PTHR30053:SF12">
    <property type="entry name" value="ELONGATION FACTOR P (EF-P) FAMILY PROTEIN"/>
    <property type="match status" value="1"/>
</dbReference>
<evidence type="ECO:0000256" key="3">
    <source>
        <dbReference type="ARBA" id="ARBA00009479"/>
    </source>
</evidence>
<dbReference type="CDD" id="cd04470">
    <property type="entry name" value="S1_EF-P_repeat_1"/>
    <property type="match status" value="1"/>
</dbReference>
<comment type="subcellular location">
    <subcellularLocation>
        <location evidence="1 7">Cytoplasm</location>
    </subcellularLocation>
</comment>
<evidence type="ECO:0000256" key="2">
    <source>
        <dbReference type="ARBA" id="ARBA00004815"/>
    </source>
</evidence>
<dbReference type="SUPFAM" id="SSF50249">
    <property type="entry name" value="Nucleic acid-binding proteins"/>
    <property type="match status" value="2"/>
</dbReference>
<comment type="similarity">
    <text evidence="3 7 9">Belongs to the elongation factor P family.</text>
</comment>
<dbReference type="Proteomes" id="UP000018680">
    <property type="component" value="Chromosome"/>
</dbReference>
<dbReference type="InterPro" id="IPR015365">
    <property type="entry name" value="Elong-fact-P_C"/>
</dbReference>
<dbReference type="NCBIfam" id="TIGR00038">
    <property type="entry name" value="efp"/>
    <property type="match status" value="1"/>
</dbReference>
<keyword evidence="6 7" id="KW-0648">Protein biosynthesis</keyword>
<protein>
    <recommendedName>
        <fullName evidence="7 8">Elongation factor P</fullName>
        <shortName evidence="7">EF-P</shortName>
    </recommendedName>
</protein>
<dbReference type="UniPathway" id="UPA00345"/>
<dbReference type="HAMAP" id="MF_00141">
    <property type="entry name" value="EF_P"/>
    <property type="match status" value="1"/>
</dbReference>
<dbReference type="SUPFAM" id="SSF50104">
    <property type="entry name" value="Translation proteins SH3-like domain"/>
    <property type="match status" value="1"/>
</dbReference>
<name>V5WL28_9SPIO</name>